<evidence type="ECO:0000256" key="2">
    <source>
        <dbReference type="SAM" id="SignalP"/>
    </source>
</evidence>
<evidence type="ECO:0000313" key="3">
    <source>
        <dbReference type="EMBL" id="GAA5339367.1"/>
    </source>
</evidence>
<feature type="region of interest" description="Disordered" evidence="1">
    <location>
        <begin position="21"/>
        <end position="65"/>
    </location>
</feature>
<proteinExistence type="predicted"/>
<dbReference type="Proteomes" id="UP001498935">
    <property type="component" value="Unassembled WGS sequence"/>
</dbReference>
<evidence type="ECO:0000256" key="1">
    <source>
        <dbReference type="SAM" id="MobiDB-lite"/>
    </source>
</evidence>
<keyword evidence="2" id="KW-0732">Signal</keyword>
<evidence type="ECO:0000313" key="4">
    <source>
        <dbReference type="Proteomes" id="UP001498935"/>
    </source>
</evidence>
<evidence type="ECO:0008006" key="5">
    <source>
        <dbReference type="Google" id="ProtNLM"/>
    </source>
</evidence>
<protein>
    <recommendedName>
        <fullName evidence="5">Lipoprotein</fullName>
    </recommendedName>
</protein>
<organism evidence="3 4">
    <name type="scientific">Brevibacterium ammoniilyticum</name>
    <dbReference type="NCBI Taxonomy" id="1046555"/>
    <lineage>
        <taxon>Bacteria</taxon>
        <taxon>Bacillati</taxon>
        <taxon>Actinomycetota</taxon>
        <taxon>Actinomycetes</taxon>
        <taxon>Micrococcales</taxon>
        <taxon>Brevibacteriaceae</taxon>
        <taxon>Brevibacterium</taxon>
    </lineage>
</organism>
<dbReference type="RefSeq" id="WP_342037036.1">
    <property type="nucleotide sequence ID" value="NZ_BAABBK010000002.1"/>
</dbReference>
<keyword evidence="4" id="KW-1185">Reference proteome</keyword>
<feature type="chain" id="PRO_5045475208" description="Lipoprotein" evidence="2">
    <location>
        <begin position="20"/>
        <end position="236"/>
    </location>
</feature>
<accession>A0ABP9TX88</accession>
<name>A0ABP9TX88_9MICO</name>
<dbReference type="EMBL" id="BAABNP010000002">
    <property type="protein sequence ID" value="GAA5339367.1"/>
    <property type="molecule type" value="Genomic_DNA"/>
</dbReference>
<feature type="signal peptide" evidence="2">
    <location>
        <begin position="1"/>
        <end position="19"/>
    </location>
</feature>
<sequence length="236" mass="25229">MRLRSLALLTTAAVLATSACVPTSTETRPQPRPSVSEEEVTPIATPDDAPEISVVDSSPGGAKETDPLWQGLAKAAQEKKPIYLKTWVHTANPDLPTSGQVTVTADSPNSVSVTVDAANVNRDQSPFLRIQGLFDVEEVGTSAYTLTTVNSDDIPELDPKGPDDKTRCTAADAQDRINLAADDLSADPSKREEFRQQWGASPQVWWGIQMTAKSLSEEGGVAGDYLTEACGQYLGQ</sequence>
<comment type="caution">
    <text evidence="3">The sequence shown here is derived from an EMBL/GenBank/DDBJ whole genome shotgun (WGS) entry which is preliminary data.</text>
</comment>
<reference evidence="3 4" key="1">
    <citation type="submission" date="2024-02" db="EMBL/GenBank/DDBJ databases">
        <title>Characterization of antibiotic resistant novel bacterial strains and their environmental applications.</title>
        <authorList>
            <person name="Manzoor S."/>
            <person name="Abbas S."/>
            <person name="Arshad M."/>
            <person name="Li W.J."/>
            <person name="Ahmed I."/>
        </authorList>
    </citation>
    <scope>NUCLEOTIDE SEQUENCE [LARGE SCALE GENOMIC DNA]</scope>
    <source>
        <strain evidence="3 4">KACC 15558</strain>
    </source>
</reference>
<dbReference type="PROSITE" id="PS51257">
    <property type="entry name" value="PROKAR_LIPOPROTEIN"/>
    <property type="match status" value="1"/>
</dbReference>
<gene>
    <name evidence="3" type="ORF">KACC15558_04070</name>
</gene>